<sequence>MQKQITRDEHCRLLRKSAYDLAAKYGIDKDGFLRAIDAYEREPELLHKIDGLERGVKQVVRAIIGAQEGEC</sequence>
<evidence type="ECO:0000313" key="2">
    <source>
        <dbReference type="Proteomes" id="UP000250369"/>
    </source>
</evidence>
<organism evidence="1 2">
    <name type="scientific">Paenibacillus contaminans</name>
    <dbReference type="NCBI Taxonomy" id="450362"/>
    <lineage>
        <taxon>Bacteria</taxon>
        <taxon>Bacillati</taxon>
        <taxon>Bacillota</taxon>
        <taxon>Bacilli</taxon>
        <taxon>Bacillales</taxon>
        <taxon>Paenibacillaceae</taxon>
        <taxon>Paenibacillus</taxon>
    </lineage>
</organism>
<name>A0A329ML05_9BACL</name>
<dbReference type="EMBL" id="QMFB01000008">
    <property type="protein sequence ID" value="RAV20485.1"/>
    <property type="molecule type" value="Genomic_DNA"/>
</dbReference>
<proteinExistence type="predicted"/>
<accession>A0A329ML05</accession>
<dbReference type="Proteomes" id="UP000250369">
    <property type="component" value="Unassembled WGS sequence"/>
</dbReference>
<keyword evidence="2" id="KW-1185">Reference proteome</keyword>
<protein>
    <submittedName>
        <fullName evidence="1">Uncharacterized protein</fullName>
    </submittedName>
</protein>
<dbReference type="AlphaFoldDB" id="A0A329ML05"/>
<dbReference type="RefSeq" id="WP_113031882.1">
    <property type="nucleotide sequence ID" value="NZ_QMFB01000008.1"/>
</dbReference>
<comment type="caution">
    <text evidence="1">The sequence shown here is derived from an EMBL/GenBank/DDBJ whole genome shotgun (WGS) entry which is preliminary data.</text>
</comment>
<evidence type="ECO:0000313" key="1">
    <source>
        <dbReference type="EMBL" id="RAV20485.1"/>
    </source>
</evidence>
<reference evidence="1 2" key="1">
    <citation type="journal article" date="2009" name="Int. J. Syst. Evol. Microbiol.">
        <title>Paenibacillus contaminans sp. nov., isolated from a contaminated laboratory plate.</title>
        <authorList>
            <person name="Chou J.H."/>
            <person name="Lee J.H."/>
            <person name="Lin M.C."/>
            <person name="Chang P.S."/>
            <person name="Arun A.B."/>
            <person name="Young C.C."/>
            <person name="Chen W.M."/>
        </authorList>
    </citation>
    <scope>NUCLEOTIDE SEQUENCE [LARGE SCALE GENOMIC DNA]</scope>
    <source>
        <strain evidence="1 2">CKOBP-6</strain>
    </source>
</reference>
<gene>
    <name evidence="1" type="ORF">DQG23_16125</name>
</gene>